<keyword evidence="1" id="KW-1133">Transmembrane helix</keyword>
<evidence type="ECO:0000313" key="2">
    <source>
        <dbReference type="EMBL" id="GGF87093.1"/>
    </source>
</evidence>
<gene>
    <name evidence="2" type="ORF">GCM10010960_06260</name>
</gene>
<comment type="caution">
    <text evidence="2">The sequence shown here is derived from an EMBL/GenBank/DDBJ whole genome shotgun (WGS) entry which is preliminary data.</text>
</comment>
<proteinExistence type="predicted"/>
<keyword evidence="1" id="KW-0472">Membrane</keyword>
<dbReference type="RefSeq" id="WP_188447648.1">
    <property type="nucleotide sequence ID" value="NZ_BMFO01000001.1"/>
</dbReference>
<reference evidence="2" key="2">
    <citation type="submission" date="2020-09" db="EMBL/GenBank/DDBJ databases">
        <authorList>
            <person name="Sun Q."/>
            <person name="Zhou Y."/>
        </authorList>
    </citation>
    <scope>NUCLEOTIDE SEQUENCE</scope>
    <source>
        <strain evidence="2">CGMCC 1.12726</strain>
    </source>
</reference>
<reference evidence="2" key="1">
    <citation type="journal article" date="2014" name="Int. J. Syst. Evol. Microbiol.">
        <title>Complete genome sequence of Corynebacterium casei LMG S-19264T (=DSM 44701T), isolated from a smear-ripened cheese.</title>
        <authorList>
            <consortium name="US DOE Joint Genome Institute (JGI-PGF)"/>
            <person name="Walter F."/>
            <person name="Albersmeier A."/>
            <person name="Kalinowski J."/>
            <person name="Ruckert C."/>
        </authorList>
    </citation>
    <scope>NUCLEOTIDE SEQUENCE</scope>
    <source>
        <strain evidence="2">CGMCC 1.12726</strain>
    </source>
</reference>
<organism evidence="2 3">
    <name type="scientific">Arenimonas maotaiensis</name>
    <dbReference type="NCBI Taxonomy" id="1446479"/>
    <lineage>
        <taxon>Bacteria</taxon>
        <taxon>Pseudomonadati</taxon>
        <taxon>Pseudomonadota</taxon>
        <taxon>Gammaproteobacteria</taxon>
        <taxon>Lysobacterales</taxon>
        <taxon>Lysobacteraceae</taxon>
        <taxon>Arenimonas</taxon>
    </lineage>
</organism>
<dbReference type="EMBL" id="BMFO01000001">
    <property type="protein sequence ID" value="GGF87093.1"/>
    <property type="molecule type" value="Genomic_DNA"/>
</dbReference>
<name>A0A917CHK4_9GAMM</name>
<evidence type="ECO:0000313" key="3">
    <source>
        <dbReference type="Proteomes" id="UP000632858"/>
    </source>
</evidence>
<dbReference type="Proteomes" id="UP000632858">
    <property type="component" value="Unassembled WGS sequence"/>
</dbReference>
<feature type="transmembrane region" description="Helical" evidence="1">
    <location>
        <begin position="20"/>
        <end position="53"/>
    </location>
</feature>
<evidence type="ECO:0000256" key="1">
    <source>
        <dbReference type="SAM" id="Phobius"/>
    </source>
</evidence>
<keyword evidence="1" id="KW-0812">Transmembrane</keyword>
<accession>A0A917CHK4</accession>
<dbReference type="AlphaFoldDB" id="A0A917CHK4"/>
<protein>
    <submittedName>
        <fullName evidence="2">Uncharacterized protein</fullName>
    </submittedName>
</protein>
<keyword evidence="3" id="KW-1185">Reference proteome</keyword>
<sequence>MRILFHRLLSARPQKPKNPLLKMAFSVLGLFLLFGVCVFAIVVGVAMLIAGALLRLIGRKTARPAAAGDVIDAEYAVVDKSPAGLLR</sequence>